<dbReference type="GO" id="GO:0016052">
    <property type="term" value="P:carbohydrate catabolic process"/>
    <property type="evidence" value="ECO:0007669"/>
    <property type="project" value="InterPro"/>
</dbReference>
<protein>
    <recommendedName>
        <fullName evidence="2">alpha-galactosidase</fullName>
        <ecNumber evidence="2">3.2.1.22</ecNumber>
    </recommendedName>
</protein>
<dbReference type="InterPro" id="IPR031705">
    <property type="entry name" value="Glyco_hydro_36_C"/>
</dbReference>
<dbReference type="CDD" id="cd14791">
    <property type="entry name" value="GH36"/>
    <property type="match status" value="1"/>
</dbReference>
<dbReference type="GO" id="GO:0004557">
    <property type="term" value="F:alpha-galactosidase activity"/>
    <property type="evidence" value="ECO:0007669"/>
    <property type="project" value="UniProtKB-EC"/>
</dbReference>
<dbReference type="EMBL" id="BONF01000042">
    <property type="protein sequence ID" value="GIF85020.1"/>
    <property type="molecule type" value="Genomic_DNA"/>
</dbReference>
<evidence type="ECO:0000313" key="7">
    <source>
        <dbReference type="EMBL" id="GIF85020.1"/>
    </source>
</evidence>
<evidence type="ECO:0000256" key="1">
    <source>
        <dbReference type="ARBA" id="ARBA00001255"/>
    </source>
</evidence>
<organism evidence="7 8">
    <name type="scientific">Catellatospora bangladeshensis</name>
    <dbReference type="NCBI Taxonomy" id="310355"/>
    <lineage>
        <taxon>Bacteria</taxon>
        <taxon>Bacillati</taxon>
        <taxon>Actinomycetota</taxon>
        <taxon>Actinomycetes</taxon>
        <taxon>Micromonosporales</taxon>
        <taxon>Micromonosporaceae</taxon>
        <taxon>Catellatospora</taxon>
    </lineage>
</organism>
<dbReference type="Proteomes" id="UP000601223">
    <property type="component" value="Unassembled WGS sequence"/>
</dbReference>
<dbReference type="PANTHER" id="PTHR43053:SF3">
    <property type="entry name" value="ALPHA-GALACTOSIDASE C-RELATED"/>
    <property type="match status" value="1"/>
</dbReference>
<dbReference type="Gene3D" id="2.60.40.1180">
    <property type="entry name" value="Golgi alpha-mannosidase II"/>
    <property type="match status" value="1"/>
</dbReference>
<dbReference type="InterPro" id="IPR000111">
    <property type="entry name" value="Glyco_hydro_27/36_CS"/>
</dbReference>
<keyword evidence="4" id="KW-0326">Glycosidase</keyword>
<evidence type="ECO:0000256" key="2">
    <source>
        <dbReference type="ARBA" id="ARBA00012755"/>
    </source>
</evidence>
<dbReference type="InterPro" id="IPR002252">
    <property type="entry name" value="Glyco_hydro_36"/>
</dbReference>
<dbReference type="Pfam" id="PF02065">
    <property type="entry name" value="Melibiase"/>
    <property type="match status" value="1"/>
</dbReference>
<proteinExistence type="predicted"/>
<dbReference type="InterPro" id="IPR017853">
    <property type="entry name" value="GH"/>
</dbReference>
<accession>A0A8J3JTS7</accession>
<dbReference type="InterPro" id="IPR038417">
    <property type="entry name" value="Alpga-gal_N_sf"/>
</dbReference>
<dbReference type="Pfam" id="PF16875">
    <property type="entry name" value="Glyco_hydro_36N"/>
    <property type="match status" value="1"/>
</dbReference>
<name>A0A8J3JTS7_9ACTN</name>
<dbReference type="Gene3D" id="2.70.98.60">
    <property type="entry name" value="alpha-galactosidase from lactobacil brevis"/>
    <property type="match status" value="1"/>
</dbReference>
<evidence type="ECO:0000259" key="5">
    <source>
        <dbReference type="Pfam" id="PF16874"/>
    </source>
</evidence>
<dbReference type="InterPro" id="IPR050985">
    <property type="entry name" value="Alpha-glycosidase_related"/>
</dbReference>
<reference evidence="7 8" key="1">
    <citation type="submission" date="2021-01" db="EMBL/GenBank/DDBJ databases">
        <title>Whole genome shotgun sequence of Catellatospora bangladeshensis NBRC 107357.</title>
        <authorList>
            <person name="Komaki H."/>
            <person name="Tamura T."/>
        </authorList>
    </citation>
    <scope>NUCLEOTIDE SEQUENCE [LARGE SCALE GENOMIC DNA]</scope>
    <source>
        <strain evidence="7 8">NBRC 107357</strain>
    </source>
</reference>
<evidence type="ECO:0000259" key="6">
    <source>
        <dbReference type="Pfam" id="PF16875"/>
    </source>
</evidence>
<dbReference type="EC" id="3.2.1.22" evidence="2"/>
<evidence type="ECO:0000313" key="8">
    <source>
        <dbReference type="Proteomes" id="UP000601223"/>
    </source>
</evidence>
<dbReference type="Gene3D" id="3.20.20.70">
    <property type="entry name" value="Aldolase class I"/>
    <property type="match status" value="1"/>
</dbReference>
<dbReference type="InterPro" id="IPR013785">
    <property type="entry name" value="Aldolase_TIM"/>
</dbReference>
<keyword evidence="8" id="KW-1185">Reference proteome</keyword>
<dbReference type="PROSITE" id="PS00512">
    <property type="entry name" value="ALPHA_GALACTOSIDASE"/>
    <property type="match status" value="1"/>
</dbReference>
<feature type="domain" description="Glycosyl hydrolase family 36 N-terminal" evidence="6">
    <location>
        <begin position="25"/>
        <end position="258"/>
    </location>
</feature>
<comment type="catalytic activity">
    <reaction evidence="1">
        <text>Hydrolysis of terminal, non-reducing alpha-D-galactose residues in alpha-D-galactosides, including galactose oligosaccharides, galactomannans and galactolipids.</text>
        <dbReference type="EC" id="3.2.1.22"/>
    </reaction>
</comment>
<sequence>MADSELVALRAADVSLVLDVAGPRLPRVLHWGADLGETDPELLRHLLAAQEAGGNALPPSAPLLPTQFDRWPGRPGVSGHRDGGPGHLRLTLAAPVSVVAGPDGGGTLAAVSQDETAGITVRTELQLTPQGLVRMRHAVTNTAPGTWQLDSLLCLLPVPAQAAELLDFTGRWSRERVPQRSAFGEQTIAHESRRGRTGFGAPPLFTVGTPGFGFGHGEVWGVHVGWSGDHQHLAQRLPERDAVLGGGELLGSGEIRLARDETYETPWAYFAYSPSGLDGLSAAVHGWLRARPSHPATPRPVTLNTWEAVYFDHDLAKLTALARTAAELGVERFVLDDGWFLGRRDDHAGLGDWYVDPQVWPDGLHPLVDEVRRLGMQFGLWVEPEMVNPDSRLAREHPDWVLAAPGRLPEEQRWQHVLDVARPEVFAYLLERLDALVGEYRPAYLKWDHNRDLVEAVHDGGAGVHAQTVAVYRLLDALRARHPGLEIESCSSGGSRVDLGVLARTDRVWGSDNNDALERQHIQRWTGLLLPPELVGCHVGPPVSHTNGRATSLAFRCLTALFGHAGIEWDVTGCTDAERAELSAWIGAYRRLRGLLHTGRTVRADHPDPSAFVYGVVAADRGHAVFAYAQLTAGTRDGATRLRLPGLDPSARYRLTLLPELPGPHLHGRPWHPDLTLTGAALAAHGLLAPPLRPTESYALELHRV</sequence>
<dbReference type="PRINTS" id="PR00743">
    <property type="entry name" value="GLHYDRLASE36"/>
</dbReference>
<dbReference type="FunFam" id="3.20.20.70:FF:000118">
    <property type="entry name" value="Alpha-galactosidase"/>
    <property type="match status" value="1"/>
</dbReference>
<dbReference type="Pfam" id="PF16874">
    <property type="entry name" value="Glyco_hydro_36C"/>
    <property type="match status" value="1"/>
</dbReference>
<dbReference type="RefSeq" id="WP_239126151.1">
    <property type="nucleotide sequence ID" value="NZ_BONF01000042.1"/>
</dbReference>
<dbReference type="InterPro" id="IPR031704">
    <property type="entry name" value="Glyco_hydro_36_N"/>
</dbReference>
<dbReference type="InterPro" id="IPR013780">
    <property type="entry name" value="Glyco_hydro_b"/>
</dbReference>
<comment type="caution">
    <text evidence="7">The sequence shown here is derived from an EMBL/GenBank/DDBJ whole genome shotgun (WGS) entry which is preliminary data.</text>
</comment>
<dbReference type="AlphaFoldDB" id="A0A8J3JTS7"/>
<gene>
    <name evidence="7" type="primary">galA_1</name>
    <name evidence="7" type="ORF">Cba03nite_63690</name>
</gene>
<feature type="domain" description="Glycosyl hydrolase family 36 C-terminal" evidence="5">
    <location>
        <begin position="614"/>
        <end position="699"/>
    </location>
</feature>
<evidence type="ECO:0000256" key="4">
    <source>
        <dbReference type="ARBA" id="ARBA00023295"/>
    </source>
</evidence>
<keyword evidence="3" id="KW-0378">Hydrolase</keyword>
<evidence type="ECO:0000256" key="3">
    <source>
        <dbReference type="ARBA" id="ARBA00022801"/>
    </source>
</evidence>
<dbReference type="SUPFAM" id="SSF51445">
    <property type="entry name" value="(Trans)glycosidases"/>
    <property type="match status" value="1"/>
</dbReference>
<dbReference type="PANTHER" id="PTHR43053">
    <property type="entry name" value="GLYCOSIDASE FAMILY 31"/>
    <property type="match status" value="1"/>
</dbReference>